<reference evidence="1" key="1">
    <citation type="submission" date="2021-08" db="EMBL/GenBank/DDBJ databases">
        <title>The first chromosome-level gecko genome reveals the dynamic sex chromosomes of Neotropical dwarf geckos (Sphaerodactylidae: Sphaerodactylus).</title>
        <authorList>
            <person name="Pinto B.J."/>
            <person name="Keating S.E."/>
            <person name="Gamble T."/>
        </authorList>
    </citation>
    <scope>NUCLEOTIDE SEQUENCE</scope>
    <source>
        <strain evidence="1">TG3544</strain>
    </source>
</reference>
<dbReference type="EMBL" id="CM037619">
    <property type="protein sequence ID" value="KAH8006336.1"/>
    <property type="molecule type" value="Genomic_DNA"/>
</dbReference>
<gene>
    <name evidence="1" type="ORF">K3G42_002442</name>
</gene>
<dbReference type="Proteomes" id="UP000827872">
    <property type="component" value="Linkage Group LG06"/>
</dbReference>
<keyword evidence="2" id="KW-1185">Reference proteome</keyword>
<evidence type="ECO:0000313" key="1">
    <source>
        <dbReference type="EMBL" id="KAH8006336.1"/>
    </source>
</evidence>
<name>A0ACB8FMG3_9SAUR</name>
<proteinExistence type="predicted"/>
<evidence type="ECO:0000313" key="2">
    <source>
        <dbReference type="Proteomes" id="UP000827872"/>
    </source>
</evidence>
<sequence>MCHVIFRSVFGDQLSVPGSRPCLDAGNSATRREPSAALLHDGYIDFMEYVAALSLILRGKMEQKLRWYFKLYDQDGNGCIDRQELLNIIKAIRAINGGNQETSALEFTNRVFDGIDVNGDGEACWILPTGGSLNSICFLLGYNTANVICQGLNEIESHLASLLSASEGRIVSNYLRRKGASSVWVGLQATRSHGRGSPKKTSFWRPKPVDRVWEWSDATPVSKTLWDGFSLFTAGSSDECVSMINIQNTLSRKSQQRSCTDALPFLCKYRAGF</sequence>
<comment type="caution">
    <text evidence="1">The sequence shown here is derived from an EMBL/GenBank/DDBJ whole genome shotgun (WGS) entry which is preliminary data.</text>
</comment>
<accession>A0ACB8FMG3</accession>
<organism evidence="1 2">
    <name type="scientific">Sphaerodactylus townsendi</name>
    <dbReference type="NCBI Taxonomy" id="933632"/>
    <lineage>
        <taxon>Eukaryota</taxon>
        <taxon>Metazoa</taxon>
        <taxon>Chordata</taxon>
        <taxon>Craniata</taxon>
        <taxon>Vertebrata</taxon>
        <taxon>Euteleostomi</taxon>
        <taxon>Lepidosauria</taxon>
        <taxon>Squamata</taxon>
        <taxon>Bifurcata</taxon>
        <taxon>Gekkota</taxon>
        <taxon>Sphaerodactylidae</taxon>
        <taxon>Sphaerodactylus</taxon>
    </lineage>
</organism>
<protein>
    <submittedName>
        <fullName evidence="1">Uncharacterized protein</fullName>
    </submittedName>
</protein>